<dbReference type="CDD" id="cd00054">
    <property type="entry name" value="EGF_CA"/>
    <property type="match status" value="3"/>
</dbReference>
<keyword evidence="5" id="KW-0254">Endocytosis</keyword>
<dbReference type="GO" id="GO:0006897">
    <property type="term" value="P:endocytosis"/>
    <property type="evidence" value="ECO:0007669"/>
    <property type="project" value="UniProtKB-KW"/>
</dbReference>
<dbReference type="PROSITE" id="PS50856">
    <property type="entry name" value="AMOP"/>
    <property type="match status" value="1"/>
</dbReference>
<evidence type="ECO:0000256" key="9">
    <source>
        <dbReference type="ARBA" id="ARBA00022989"/>
    </source>
</evidence>
<evidence type="ECO:0000256" key="16">
    <source>
        <dbReference type="SAM" id="Phobius"/>
    </source>
</evidence>
<evidence type="ECO:0000259" key="20">
    <source>
        <dbReference type="PROSITE" id="PS51220"/>
    </source>
</evidence>
<dbReference type="Pfam" id="PF06119">
    <property type="entry name" value="NIDO"/>
    <property type="match status" value="1"/>
</dbReference>
<feature type="domain" description="SEA" evidence="17">
    <location>
        <begin position="1137"/>
        <end position="1252"/>
    </location>
</feature>
<keyword evidence="4 14" id="KW-0245">EGF-like domain</keyword>
<dbReference type="SMART" id="SM00179">
    <property type="entry name" value="EGF_CA"/>
    <property type="match status" value="13"/>
</dbReference>
<dbReference type="SMART" id="SM00539">
    <property type="entry name" value="NIDO"/>
    <property type="match status" value="1"/>
</dbReference>
<dbReference type="PROSITE" id="PS00010">
    <property type="entry name" value="ASX_HYDROXYL"/>
    <property type="match status" value="5"/>
</dbReference>
<dbReference type="SUPFAM" id="SSF57184">
    <property type="entry name" value="Growth factor receptor domain"/>
    <property type="match status" value="2"/>
</dbReference>
<gene>
    <name evidence="22" type="primary">LOC111121491</name>
</gene>
<dbReference type="PROSITE" id="PS51220">
    <property type="entry name" value="NIDO"/>
    <property type="match status" value="1"/>
</dbReference>
<accession>A0A8B8CVL6</accession>
<dbReference type="InterPro" id="IPR005533">
    <property type="entry name" value="AMOP_dom"/>
</dbReference>
<dbReference type="Gene3D" id="2.10.25.10">
    <property type="entry name" value="Laminin"/>
    <property type="match status" value="12"/>
</dbReference>
<feature type="domain" description="EGF-like" evidence="18">
    <location>
        <begin position="712"/>
        <end position="749"/>
    </location>
</feature>
<keyword evidence="9 16" id="KW-1133">Transmembrane helix</keyword>
<dbReference type="GO" id="GO:0005509">
    <property type="term" value="F:calcium ion binding"/>
    <property type="evidence" value="ECO:0007669"/>
    <property type="project" value="InterPro"/>
</dbReference>
<dbReference type="PROSITE" id="PS00022">
    <property type="entry name" value="EGF_1"/>
    <property type="match status" value="1"/>
</dbReference>
<keyword evidence="8" id="KW-0677">Repeat</keyword>
<dbReference type="InterPro" id="IPR000082">
    <property type="entry name" value="SEA_dom"/>
</dbReference>
<dbReference type="GeneID" id="111121491"/>
<keyword evidence="3" id="KW-0964">Secreted</keyword>
<dbReference type="SMART" id="SM00181">
    <property type="entry name" value="EGF"/>
    <property type="match status" value="17"/>
</dbReference>
<dbReference type="InterPro" id="IPR009030">
    <property type="entry name" value="Growth_fac_rcpt_cys_sf"/>
</dbReference>
<dbReference type="Pfam" id="PF01390">
    <property type="entry name" value="SEA"/>
    <property type="match status" value="1"/>
</dbReference>
<feature type="domain" description="EGF-like" evidence="18">
    <location>
        <begin position="796"/>
        <end position="836"/>
    </location>
</feature>
<keyword evidence="21" id="KW-1185">Reference proteome</keyword>
<reference evidence="21" key="1">
    <citation type="submission" date="2024-06" db="UniProtKB">
        <authorList>
            <consortium name="RefSeq"/>
        </authorList>
    </citation>
    <scope>NUCLEOTIDE SEQUENCE [LARGE SCALE GENOMIC DNA]</scope>
</reference>
<evidence type="ECO:0000256" key="14">
    <source>
        <dbReference type="PROSITE-ProRule" id="PRU00076"/>
    </source>
</evidence>
<dbReference type="GO" id="GO:0007160">
    <property type="term" value="P:cell-matrix adhesion"/>
    <property type="evidence" value="ECO:0007669"/>
    <property type="project" value="InterPro"/>
</dbReference>
<dbReference type="KEGG" id="cvn:111121491"/>
<feature type="domain" description="NIDO" evidence="20">
    <location>
        <begin position="26"/>
        <end position="182"/>
    </location>
</feature>
<dbReference type="PROSITE" id="PS50024">
    <property type="entry name" value="SEA"/>
    <property type="match status" value="1"/>
</dbReference>
<evidence type="ECO:0000256" key="15">
    <source>
        <dbReference type="SAM" id="MobiDB-lite"/>
    </source>
</evidence>
<dbReference type="InterPro" id="IPR000152">
    <property type="entry name" value="EGF-type_Asp/Asn_hydroxyl_site"/>
</dbReference>
<evidence type="ECO:0000256" key="13">
    <source>
        <dbReference type="ARBA" id="ARBA00023180"/>
    </source>
</evidence>
<dbReference type="SMART" id="SM00723">
    <property type="entry name" value="AMOP"/>
    <property type="match status" value="1"/>
</dbReference>
<dbReference type="OrthoDB" id="5966313at2759"/>
<dbReference type="Proteomes" id="UP000694844">
    <property type="component" value="Chromosome 1"/>
</dbReference>
<evidence type="ECO:0000256" key="12">
    <source>
        <dbReference type="ARBA" id="ARBA00023170"/>
    </source>
</evidence>
<evidence type="ECO:0000256" key="10">
    <source>
        <dbReference type="ARBA" id="ARBA00023136"/>
    </source>
</evidence>
<evidence type="ECO:0000256" key="5">
    <source>
        <dbReference type="ARBA" id="ARBA00022583"/>
    </source>
</evidence>
<organism evidence="21 22">
    <name type="scientific">Crassostrea virginica</name>
    <name type="common">Eastern oyster</name>
    <dbReference type="NCBI Taxonomy" id="6565"/>
    <lineage>
        <taxon>Eukaryota</taxon>
        <taxon>Metazoa</taxon>
        <taxon>Spiralia</taxon>
        <taxon>Lophotrochozoa</taxon>
        <taxon>Mollusca</taxon>
        <taxon>Bivalvia</taxon>
        <taxon>Autobranchia</taxon>
        <taxon>Pteriomorphia</taxon>
        <taxon>Ostreida</taxon>
        <taxon>Ostreoidea</taxon>
        <taxon>Ostreidae</taxon>
        <taxon>Crassostrea</taxon>
    </lineage>
</organism>
<feature type="region of interest" description="Disordered" evidence="15">
    <location>
        <begin position="1535"/>
        <end position="1594"/>
    </location>
</feature>
<evidence type="ECO:0000256" key="2">
    <source>
        <dbReference type="ARBA" id="ARBA00004613"/>
    </source>
</evidence>
<reference evidence="22" key="2">
    <citation type="submission" date="2025-08" db="UniProtKB">
        <authorList>
            <consortium name="RefSeq"/>
        </authorList>
    </citation>
    <scope>IDENTIFICATION</scope>
    <source>
        <tissue evidence="22">Whole sample</tissue>
    </source>
</reference>
<keyword evidence="7" id="KW-0732">Signal</keyword>
<evidence type="ECO:0000256" key="11">
    <source>
        <dbReference type="ARBA" id="ARBA00023157"/>
    </source>
</evidence>
<dbReference type="InterPro" id="IPR049883">
    <property type="entry name" value="NOTCH1_EGF-like"/>
</dbReference>
<comment type="caution">
    <text evidence="14">Lacks conserved residue(s) required for the propagation of feature annotation.</text>
</comment>
<evidence type="ECO:0000259" key="17">
    <source>
        <dbReference type="PROSITE" id="PS50024"/>
    </source>
</evidence>
<feature type="domain" description="AMOP" evidence="19">
    <location>
        <begin position="186"/>
        <end position="313"/>
    </location>
</feature>
<dbReference type="InterPro" id="IPR003886">
    <property type="entry name" value="NIDO_dom"/>
</dbReference>
<dbReference type="PANTHER" id="PTHR24034">
    <property type="entry name" value="EGF-LIKE DOMAIN-CONTAINING PROTEIN"/>
    <property type="match status" value="1"/>
</dbReference>
<dbReference type="FunFam" id="2.10.25.10:FF:000005">
    <property type="entry name" value="Fibrillin 2"/>
    <property type="match status" value="1"/>
</dbReference>
<evidence type="ECO:0000313" key="21">
    <source>
        <dbReference type="Proteomes" id="UP000694844"/>
    </source>
</evidence>
<evidence type="ECO:0000313" key="22">
    <source>
        <dbReference type="RefSeq" id="XP_022318506.1"/>
    </source>
</evidence>
<evidence type="ECO:0000256" key="7">
    <source>
        <dbReference type="ARBA" id="ARBA00022729"/>
    </source>
</evidence>
<dbReference type="InterPro" id="IPR001881">
    <property type="entry name" value="EGF-like_Ca-bd_dom"/>
</dbReference>
<dbReference type="Pfam" id="PF14670">
    <property type="entry name" value="FXa_inhibition"/>
    <property type="match status" value="1"/>
</dbReference>
<evidence type="ECO:0000256" key="1">
    <source>
        <dbReference type="ARBA" id="ARBA00004479"/>
    </source>
</evidence>
<sequence length="1594" mass="174572">MDNRLDVGRPGLFSDTVSSGDRILAPFWSDIDLTEGSRVWYHLYQDDGSLGVRNYLSQAKAFIVQNILYPEGEREAGDPNTLLVVTWERVVPAPRALSPTKNATFQLLVLSDGVTTYTAFLYDAVHWDTTRPTVVGFHCGGQTPYTYSLPASLSPAVHSVVTKQGYNRHNVSGVWIYRLDSCSEGPPRNDRARCHTWLQSDRVREQPQVSQADSLLPPCPCNTVQVAMDTNFVQSRTESNCYFFHPPPVNTNYTRKCCYSSYGSLLFATLGAGYVFLNSPLVLPAAVTQESDILPYTWCCVKAHMCEQFFIQRPSDNCYTYSPVSTAAVSPLISYYPLRLMATVGEMVDITALAQGTGDELVSLILTGSITANITKRGMAAMLYRWTPRDTSPKFIQIYAMKPNSLVSATVTPDIILCPGCGGHGSCDFEGVLPQPQPSFFLVECVCDPGWTGANCNVDQDGCANGPCNSTSQCRDLTPSVQQAQGLSYQCSSCRLGYALSSSLTCIDVDECSLSRSPCSQGCVNTDGSFLCTCLQGYRLDDQQCIDVDECSEGTSGCEQGCVNTLGSYYCVCSTGYQLQTDRQACQQVFVETACINKQCQQGCRLKSSGEPECFCNLGYTMLPDSSCEEINECLAGICPQTCQNQNGSVECGCYHGYTLQADRRSCAACDIDHWGLDCNMSCDCSHHSLRCDNAIGCICGAGWTGRFCESNINECEEPGLCAFPEVCRDTPGSYTCTCAEGYQRNSSGTPCQYYSACSSWAVNACGLEEDCVDTVAGYSCVCTKGFRRVNQTCQDLDECTEMVHTCHHDCVNTWGSFRCVCKPGYTLQLDGETCVPLDSNPCMNNPHWTTCDHNFGGCTVNKRGDPSCFCRQGYSPVQRDNFTRCNDIQECWLGVSGCSHGCVNTMGGFTCTCPSGLTLSSDNKTCISCAALGRFGDNCVESCGCGQGALRCDALLGCVCRTGWTGPHCSQRTLDCSSRACGPNQKCVNVNLTDVCVCQHGFQRDDNNQCQDIDECLTGSNSCTQRCVNTLGSHHCACTDGFQLAADNRTCLDEDECKQQTSLCHQKCLNTIGGYYCLCYEGFHLSGSSMCIKDDGGGACGGLDAICQYGCRVDGSRAFCFCPSGYTLNADHTTCSYVNSTVNVRFVTEIDFQSEYNNPSSAQYKNLKRDMKTEFGSFFSHINELKSVQILRISENCTIFDVRVKFSRDLSQDLDAELNTALERVQQSGVEFQGQQFAVIEKPTVSVPFTPAPCLLCLANQKCRIQVNSNYICRTLLVNTTNVVRLKITIEKAYEGYMADTLDRRYAVLEDAVLTTLSSMLNLTIVQQVQLDSMIAVSTGTQMWVSVLLREPPSSASVALLAQRLQEMVERLGCINLGSSCVALLRSTTISHGTEEAPVPCKTCTEIEACIADSQGIWSCQVQTSSVDATTTTASATVALSTVRRPASQDTQILVGVGIAVPLGVIFLIFTVALTVLLCRKWQYWNIHREASPMLAAGHPNTNVGKRDRINPFSRNVDNRDRVMFRQPILPLQTQSPQGRLPVPSGAPPSYPRLYPILDHQQGEQARPPSRIKDEFVLQRPLVDPRPSNLYQS</sequence>
<dbReference type="GO" id="GO:0016020">
    <property type="term" value="C:membrane"/>
    <property type="evidence" value="ECO:0007669"/>
    <property type="project" value="UniProtKB-SubCell"/>
</dbReference>
<dbReference type="PROSITE" id="PS01187">
    <property type="entry name" value="EGF_CA"/>
    <property type="match status" value="4"/>
</dbReference>
<dbReference type="InterPro" id="IPR018097">
    <property type="entry name" value="EGF_Ca-bd_CS"/>
</dbReference>
<comment type="subcellular location">
    <subcellularLocation>
        <location evidence="1">Membrane</location>
        <topology evidence="1">Single-pass type I membrane protein</topology>
    </subcellularLocation>
    <subcellularLocation>
        <location evidence="2">Secreted</location>
    </subcellularLocation>
</comment>
<dbReference type="RefSeq" id="XP_022318506.1">
    <property type="nucleotide sequence ID" value="XM_022462798.1"/>
</dbReference>
<dbReference type="InterPro" id="IPR000742">
    <property type="entry name" value="EGF"/>
</dbReference>
<dbReference type="PROSITE" id="PS01186">
    <property type="entry name" value="EGF_2"/>
    <property type="match status" value="8"/>
</dbReference>
<dbReference type="PROSITE" id="PS50026">
    <property type="entry name" value="EGF_3"/>
    <property type="match status" value="3"/>
</dbReference>
<evidence type="ECO:0000256" key="8">
    <source>
        <dbReference type="ARBA" id="ARBA00022737"/>
    </source>
</evidence>
<dbReference type="SUPFAM" id="SSF57196">
    <property type="entry name" value="EGF/Laminin"/>
    <property type="match status" value="6"/>
</dbReference>
<evidence type="ECO:0000256" key="3">
    <source>
        <dbReference type="ARBA" id="ARBA00022525"/>
    </source>
</evidence>
<dbReference type="PANTHER" id="PTHR24034:SF89">
    <property type="entry name" value="COMPLEMENT COMPONENT C1Q RECEPTOR"/>
    <property type="match status" value="1"/>
</dbReference>
<keyword evidence="13" id="KW-0325">Glycoprotein</keyword>
<proteinExistence type="predicted"/>
<protein>
    <submittedName>
        <fullName evidence="22">Uncharacterized protein LOC111121491</fullName>
    </submittedName>
</protein>
<name>A0A8B8CVL6_CRAVI</name>
<evidence type="ECO:0000259" key="19">
    <source>
        <dbReference type="PROSITE" id="PS50856"/>
    </source>
</evidence>
<keyword evidence="10 16" id="KW-0472">Membrane</keyword>
<dbReference type="Pfam" id="PF07645">
    <property type="entry name" value="EGF_CA"/>
    <property type="match status" value="7"/>
</dbReference>
<evidence type="ECO:0000256" key="4">
    <source>
        <dbReference type="ARBA" id="ARBA00022536"/>
    </source>
</evidence>
<keyword evidence="12" id="KW-0675">Receptor</keyword>
<keyword evidence="6 16" id="KW-0812">Transmembrane</keyword>
<dbReference type="InterPro" id="IPR050751">
    <property type="entry name" value="ECM_structural_protein"/>
</dbReference>
<feature type="domain" description="EGF-like" evidence="18">
    <location>
        <begin position="508"/>
        <end position="546"/>
    </location>
</feature>
<evidence type="ECO:0000259" key="18">
    <source>
        <dbReference type="PROSITE" id="PS50026"/>
    </source>
</evidence>
<feature type="transmembrane region" description="Helical" evidence="16">
    <location>
        <begin position="1454"/>
        <end position="1480"/>
    </location>
</feature>
<dbReference type="GO" id="GO:0005576">
    <property type="term" value="C:extracellular region"/>
    <property type="evidence" value="ECO:0007669"/>
    <property type="project" value="UniProtKB-SubCell"/>
</dbReference>
<evidence type="ECO:0000256" key="6">
    <source>
        <dbReference type="ARBA" id="ARBA00022692"/>
    </source>
</evidence>
<dbReference type="FunFam" id="2.10.25.10:FF:000014">
    <property type="entry name" value="Latent-transforming growth factor beta-binding protein 3"/>
    <property type="match status" value="1"/>
</dbReference>
<dbReference type="FunFam" id="2.10.25.10:FF:000009">
    <property type="entry name" value="Low-density lipoprotein receptor isoform 1"/>
    <property type="match status" value="1"/>
</dbReference>
<keyword evidence="11" id="KW-1015">Disulfide bond</keyword>